<dbReference type="PANTHER" id="PTHR37243">
    <property type="entry name" value="NEGATIVE REGULATOR OF SYSTEMIC ACQUIRED RESISTANCE SNI1"/>
    <property type="match status" value="1"/>
</dbReference>
<accession>A0A072UMP9</accession>
<protein>
    <submittedName>
        <fullName evidence="1">SNI1-like protein</fullName>
    </submittedName>
</protein>
<dbReference type="GO" id="GO:0045892">
    <property type="term" value="P:negative regulation of DNA-templated transcription"/>
    <property type="evidence" value="ECO:0000318"/>
    <property type="project" value="GO_Central"/>
</dbReference>
<evidence type="ECO:0000313" key="3">
    <source>
        <dbReference type="Proteomes" id="UP000002051"/>
    </source>
</evidence>
<reference evidence="1 3" key="2">
    <citation type="journal article" date="2014" name="BMC Genomics">
        <title>An improved genome release (version Mt4.0) for the model legume Medicago truncatula.</title>
        <authorList>
            <person name="Tang H."/>
            <person name="Krishnakumar V."/>
            <person name="Bidwell S."/>
            <person name="Rosen B."/>
            <person name="Chan A."/>
            <person name="Zhou S."/>
            <person name="Gentzbittel L."/>
            <person name="Childs K.L."/>
            <person name="Yandell M."/>
            <person name="Gundlach H."/>
            <person name="Mayer K.F."/>
            <person name="Schwartz D.C."/>
            <person name="Town C.D."/>
        </authorList>
    </citation>
    <scope>GENOME REANNOTATION</scope>
    <source>
        <strain evidence="1">A17</strain>
        <strain evidence="2 3">cv. Jemalong A17</strain>
    </source>
</reference>
<reference evidence="2" key="3">
    <citation type="submission" date="2015-04" db="UniProtKB">
        <authorList>
            <consortium name="EnsemblPlants"/>
        </authorList>
    </citation>
    <scope>IDENTIFICATION</scope>
    <source>
        <strain evidence="2">cv. Jemalong A17</strain>
    </source>
</reference>
<sequence length="475" mass="52206">MENPNRARIEDDMLLTMFDPFDASKDATQDTIDERLAFLDAVHASSIGLECGKPPSSKILGAVFHMLRTEKSLQLIVASYKLLVDLEKHFPRAYLSGKDDSLSSSNSPPKLVVAEEAWSPLIIGLDNAAGVGGASDKQSGGPLDPSSFHLLIEELAKTLADSNIKATSMKYLQSLLLFQYLVIVLEGDFLPRNATMNWSLQRESLLNMLLGSRKMNYKSLMKYCMEVICLLCQLLENDLSKNVEVEKSSESDTGDIALSLALLEVLKNTRASIEKLLVMIMALDNSKKKADIEGNTSRSDGPRTPLVDIILDELAYCKDNIPLFLKAFSEPKWKLEIVVQYLWKYITKPSARTRRSNGVNEDTTFDGALKCFSNNTGTKSIIKKIGADVVQLLLAHGFQELNNCGFQAQLSILSERNTNDNIGGDRNEGASALVDLCEAFISAFDSLISTDGDLEILSIGKEALFTAATVISIKS</sequence>
<dbReference type="OrthoDB" id="1885692at2759"/>
<dbReference type="GO" id="GO:0010113">
    <property type="term" value="P:negative regulation of systemic acquired resistance"/>
    <property type="evidence" value="ECO:0000318"/>
    <property type="project" value="GO_Central"/>
</dbReference>
<dbReference type="Proteomes" id="UP000002051">
    <property type="component" value="Chromosome 4"/>
</dbReference>
<dbReference type="InterPro" id="IPR034561">
    <property type="entry name" value="SNI1"/>
</dbReference>
<keyword evidence="3" id="KW-1185">Reference proteome</keyword>
<reference evidence="1 3" key="1">
    <citation type="journal article" date="2011" name="Nature">
        <title>The Medicago genome provides insight into the evolution of rhizobial symbioses.</title>
        <authorList>
            <person name="Young N.D."/>
            <person name="Debelle F."/>
            <person name="Oldroyd G.E."/>
            <person name="Geurts R."/>
            <person name="Cannon S.B."/>
            <person name="Udvardi M.K."/>
            <person name="Benedito V.A."/>
            <person name="Mayer K.F."/>
            <person name="Gouzy J."/>
            <person name="Schoof H."/>
            <person name="Van de Peer Y."/>
            <person name="Proost S."/>
            <person name="Cook D.R."/>
            <person name="Meyers B.C."/>
            <person name="Spannagl M."/>
            <person name="Cheung F."/>
            <person name="De Mita S."/>
            <person name="Krishnakumar V."/>
            <person name="Gundlach H."/>
            <person name="Zhou S."/>
            <person name="Mudge J."/>
            <person name="Bharti A.K."/>
            <person name="Murray J.D."/>
            <person name="Naoumkina M.A."/>
            <person name="Rosen B."/>
            <person name="Silverstein K.A."/>
            <person name="Tang H."/>
            <person name="Rombauts S."/>
            <person name="Zhao P.X."/>
            <person name="Zhou P."/>
            <person name="Barbe V."/>
            <person name="Bardou P."/>
            <person name="Bechner M."/>
            <person name="Bellec A."/>
            <person name="Berger A."/>
            <person name="Berges H."/>
            <person name="Bidwell S."/>
            <person name="Bisseling T."/>
            <person name="Choisne N."/>
            <person name="Couloux A."/>
            <person name="Denny R."/>
            <person name="Deshpande S."/>
            <person name="Dai X."/>
            <person name="Doyle J.J."/>
            <person name="Dudez A.M."/>
            <person name="Farmer A.D."/>
            <person name="Fouteau S."/>
            <person name="Franken C."/>
            <person name="Gibelin C."/>
            <person name="Gish J."/>
            <person name="Goldstein S."/>
            <person name="Gonzalez A.J."/>
            <person name="Green P.J."/>
            <person name="Hallab A."/>
            <person name="Hartog M."/>
            <person name="Hua A."/>
            <person name="Humphray S.J."/>
            <person name="Jeong D.H."/>
            <person name="Jing Y."/>
            <person name="Jocker A."/>
            <person name="Kenton S.M."/>
            <person name="Kim D.J."/>
            <person name="Klee K."/>
            <person name="Lai H."/>
            <person name="Lang C."/>
            <person name="Lin S."/>
            <person name="Macmil S.L."/>
            <person name="Magdelenat G."/>
            <person name="Matthews L."/>
            <person name="McCorrison J."/>
            <person name="Monaghan E.L."/>
            <person name="Mun J.H."/>
            <person name="Najar F.Z."/>
            <person name="Nicholson C."/>
            <person name="Noirot C."/>
            <person name="O'Bleness M."/>
            <person name="Paule C.R."/>
            <person name="Poulain J."/>
            <person name="Prion F."/>
            <person name="Qin B."/>
            <person name="Qu C."/>
            <person name="Retzel E.F."/>
            <person name="Riddle C."/>
            <person name="Sallet E."/>
            <person name="Samain S."/>
            <person name="Samson N."/>
            <person name="Sanders I."/>
            <person name="Saurat O."/>
            <person name="Scarpelli C."/>
            <person name="Schiex T."/>
            <person name="Segurens B."/>
            <person name="Severin A.J."/>
            <person name="Sherrier D.J."/>
            <person name="Shi R."/>
            <person name="Sims S."/>
            <person name="Singer S.R."/>
            <person name="Sinharoy S."/>
            <person name="Sterck L."/>
            <person name="Viollet A."/>
            <person name="Wang B.B."/>
            <person name="Wang K."/>
            <person name="Wang M."/>
            <person name="Wang X."/>
            <person name="Warfsmann J."/>
            <person name="Weissenbach J."/>
            <person name="White D.D."/>
            <person name="White J.D."/>
            <person name="Wiley G.B."/>
            <person name="Wincker P."/>
            <person name="Xing Y."/>
            <person name="Yang L."/>
            <person name="Yao Z."/>
            <person name="Ying F."/>
            <person name="Zhai J."/>
            <person name="Zhou L."/>
            <person name="Zuber A."/>
            <person name="Denarie J."/>
            <person name="Dixon R.A."/>
            <person name="May G.D."/>
            <person name="Schwartz D.C."/>
            <person name="Rogers J."/>
            <person name="Quetier F."/>
            <person name="Town C.D."/>
            <person name="Roe B.A."/>
        </authorList>
    </citation>
    <scope>NUCLEOTIDE SEQUENCE [LARGE SCALE GENOMIC DNA]</scope>
    <source>
        <strain evidence="1">A17</strain>
        <strain evidence="2 3">cv. Jemalong A17</strain>
    </source>
</reference>
<evidence type="ECO:0000313" key="1">
    <source>
        <dbReference type="EMBL" id="KEH30937.1"/>
    </source>
</evidence>
<proteinExistence type="predicted"/>
<dbReference type="GO" id="GO:0006974">
    <property type="term" value="P:DNA damage response"/>
    <property type="evidence" value="ECO:0007669"/>
    <property type="project" value="InterPro"/>
</dbReference>
<name>A0A072UMP9_MEDTR</name>
<dbReference type="PANTHER" id="PTHR37243:SF2">
    <property type="entry name" value="NEGATIVE REGULATOR OF SYSTEMIC ACQUIRED RESISTANCE SNI1"/>
    <property type="match status" value="1"/>
</dbReference>
<evidence type="ECO:0000313" key="2">
    <source>
        <dbReference type="EnsemblPlants" id="KEH30937"/>
    </source>
</evidence>
<dbReference type="GO" id="GO:0030915">
    <property type="term" value="C:Smc5-Smc6 complex"/>
    <property type="evidence" value="ECO:0007669"/>
    <property type="project" value="InterPro"/>
</dbReference>
<dbReference type="EnsemblPlants" id="KEH30937">
    <property type="protein sequence ID" value="KEH30937"/>
    <property type="gene ID" value="MTR_4g087975"/>
</dbReference>
<organism evidence="1 3">
    <name type="scientific">Medicago truncatula</name>
    <name type="common">Barrel medic</name>
    <name type="synonym">Medicago tribuloides</name>
    <dbReference type="NCBI Taxonomy" id="3880"/>
    <lineage>
        <taxon>Eukaryota</taxon>
        <taxon>Viridiplantae</taxon>
        <taxon>Streptophyta</taxon>
        <taxon>Embryophyta</taxon>
        <taxon>Tracheophyta</taxon>
        <taxon>Spermatophyta</taxon>
        <taxon>Magnoliopsida</taxon>
        <taxon>eudicotyledons</taxon>
        <taxon>Gunneridae</taxon>
        <taxon>Pentapetalae</taxon>
        <taxon>rosids</taxon>
        <taxon>fabids</taxon>
        <taxon>Fabales</taxon>
        <taxon>Fabaceae</taxon>
        <taxon>Papilionoideae</taxon>
        <taxon>50 kb inversion clade</taxon>
        <taxon>NPAAA clade</taxon>
        <taxon>Hologalegina</taxon>
        <taxon>IRL clade</taxon>
        <taxon>Trifolieae</taxon>
        <taxon>Medicago</taxon>
    </lineage>
</organism>
<dbReference type="HOGENOM" id="CLU_045759_1_0_1"/>
<dbReference type="GO" id="GO:0005634">
    <property type="term" value="C:nucleus"/>
    <property type="evidence" value="ECO:0000318"/>
    <property type="project" value="GO_Central"/>
</dbReference>
<dbReference type="GO" id="GO:0000976">
    <property type="term" value="F:transcription cis-regulatory region binding"/>
    <property type="evidence" value="ECO:0000318"/>
    <property type="project" value="GO_Central"/>
</dbReference>
<dbReference type="EMBL" id="CM001220">
    <property type="protein sequence ID" value="KEH30937.1"/>
    <property type="molecule type" value="Genomic_DNA"/>
</dbReference>
<gene>
    <name evidence="2" type="primary">25493046</name>
    <name evidence="1" type="ordered locus">MTR_4g087975</name>
</gene>
<dbReference type="STRING" id="3880.A0A072UMP9"/>
<dbReference type="AlphaFoldDB" id="A0A072UMP9"/>